<accession>G3HKM2</accession>
<gene>
    <name evidence="1" type="ORF">I79_011251</name>
</gene>
<dbReference type="AlphaFoldDB" id="G3HKM2"/>
<reference evidence="2" key="1">
    <citation type="journal article" date="2011" name="Nat. Biotechnol.">
        <title>The genomic sequence of the Chinese hamster ovary (CHO)-K1 cell line.</title>
        <authorList>
            <person name="Xu X."/>
            <person name="Nagarajan H."/>
            <person name="Lewis N.E."/>
            <person name="Pan S."/>
            <person name="Cai Z."/>
            <person name="Liu X."/>
            <person name="Chen W."/>
            <person name="Xie M."/>
            <person name="Wang W."/>
            <person name="Hammond S."/>
            <person name="Andersen M.R."/>
            <person name="Neff N."/>
            <person name="Passarelli B."/>
            <person name="Koh W."/>
            <person name="Fan H.C."/>
            <person name="Wang J."/>
            <person name="Gui Y."/>
            <person name="Lee K.H."/>
            <person name="Betenbaugh M.J."/>
            <person name="Quake S.R."/>
            <person name="Famili I."/>
            <person name="Palsson B.O."/>
            <person name="Wang J."/>
        </authorList>
    </citation>
    <scope>NUCLEOTIDE SEQUENCE [LARGE SCALE GENOMIC DNA]</scope>
    <source>
        <strain evidence="2">CHO K1 cell line</strain>
    </source>
</reference>
<dbReference type="EMBL" id="JH000467">
    <property type="protein sequence ID" value="EGV95904.1"/>
    <property type="molecule type" value="Genomic_DNA"/>
</dbReference>
<evidence type="ECO:0000313" key="2">
    <source>
        <dbReference type="Proteomes" id="UP000001075"/>
    </source>
</evidence>
<dbReference type="InParanoid" id="G3HKM2"/>
<sequence>MSLGEAFGSLSPSYFQLSLCFVPAVEKRAFIPLPLVPCLLLAATPSTMMDSLPLWKRKPR</sequence>
<evidence type="ECO:0000313" key="1">
    <source>
        <dbReference type="EMBL" id="EGV95904.1"/>
    </source>
</evidence>
<proteinExistence type="predicted"/>
<organism evidence="1 2">
    <name type="scientific">Cricetulus griseus</name>
    <name type="common">Chinese hamster</name>
    <name type="synonym">Cricetulus barabensis griseus</name>
    <dbReference type="NCBI Taxonomy" id="10029"/>
    <lineage>
        <taxon>Eukaryota</taxon>
        <taxon>Metazoa</taxon>
        <taxon>Chordata</taxon>
        <taxon>Craniata</taxon>
        <taxon>Vertebrata</taxon>
        <taxon>Euteleostomi</taxon>
        <taxon>Mammalia</taxon>
        <taxon>Eutheria</taxon>
        <taxon>Euarchontoglires</taxon>
        <taxon>Glires</taxon>
        <taxon>Rodentia</taxon>
        <taxon>Myomorpha</taxon>
        <taxon>Muroidea</taxon>
        <taxon>Cricetidae</taxon>
        <taxon>Cricetinae</taxon>
        <taxon>Cricetulus</taxon>
    </lineage>
</organism>
<protein>
    <submittedName>
        <fullName evidence="1">Uncharacterized protein</fullName>
    </submittedName>
</protein>
<name>G3HKM2_CRIGR</name>
<dbReference type="Proteomes" id="UP000001075">
    <property type="component" value="Unassembled WGS sequence"/>
</dbReference>